<feature type="compositionally biased region" description="Acidic residues" evidence="5">
    <location>
        <begin position="129"/>
        <end position="144"/>
    </location>
</feature>
<feature type="compositionally biased region" description="Basic and acidic residues" evidence="5">
    <location>
        <begin position="260"/>
        <end position="269"/>
    </location>
</feature>
<keyword evidence="9" id="KW-1185">Reference proteome</keyword>
<dbReference type="GeneTree" id="ENSGT00530000063936"/>
<sequence length="418" mass="46206">MSEPMYRDWILDTIDSLRSRKARPDLERICRMVRRRHGSAPEQTSEELEKLIQEQTVLKVNYKGSISYRNAAKVVRRSRKKDDHTTKRTAVEEANHSDLSNGDSALGPLDQDETEHLENELPVSMETDSTMEEEEEQEGADEDGHEGSSPSPGGEDAVQGGSGAAHPYSAPCSPSGSRPGHSPVSDRPSTCKTSKRSSPLSPSSPLALRQNDCVCDSAFCPADHGPSGMQRNNTGTGALKTIVQPSGTCPWVQKSLVKREREDGVRMEESDLTSDQLVPDGVDETMKGSDRQPKTLSFPSDDCAKYKKGMDVASYVMAQDDVKNDVKNREISVKKETLRQNLLLWSVADVATYISAAGFPEQAVAFRTQEIDGKSLLLMQRSDVLTGLSIRLGPALKIYERHVKMLQRTHFLDEEDDL</sequence>
<dbReference type="GeneID" id="109888269"/>
<dbReference type="KEGG" id="oki:109888269"/>
<dbReference type="GO" id="GO:0006325">
    <property type="term" value="P:chromatin organization"/>
    <property type="evidence" value="ECO:0007669"/>
    <property type="project" value="UniProtKB-KW"/>
</dbReference>
<reference evidence="8" key="2">
    <citation type="submission" date="2025-09" db="UniProtKB">
        <authorList>
            <consortium name="Ensembl"/>
        </authorList>
    </citation>
    <scope>IDENTIFICATION</scope>
</reference>
<evidence type="ECO:0000313" key="9">
    <source>
        <dbReference type="Proteomes" id="UP000694557"/>
    </source>
</evidence>
<gene>
    <name evidence="8" type="primary">LOC109888269</name>
</gene>
<dbReference type="SUPFAM" id="SSF47769">
    <property type="entry name" value="SAM/Pointed domain"/>
    <property type="match status" value="1"/>
</dbReference>
<evidence type="ECO:0000313" key="8">
    <source>
        <dbReference type="Ensembl" id="ENSOKIP00005076486.1"/>
    </source>
</evidence>
<dbReference type="Pfam" id="PF21524">
    <property type="entry name" value="SAMD1_WH"/>
    <property type="match status" value="1"/>
</dbReference>
<feature type="region of interest" description="Disordered" evidence="5">
    <location>
        <begin position="260"/>
        <end position="300"/>
    </location>
</feature>
<keyword evidence="3" id="KW-0156">Chromatin regulator</keyword>
<dbReference type="GO" id="GO:0045892">
    <property type="term" value="P:negative regulation of DNA-templated transcription"/>
    <property type="evidence" value="ECO:0007669"/>
    <property type="project" value="TreeGrafter"/>
</dbReference>
<protein>
    <submittedName>
        <fullName evidence="8">Atherin-like</fullName>
    </submittedName>
</protein>
<feature type="domain" description="SAMD1-like winged helix (WH)" evidence="7">
    <location>
        <begin position="1"/>
        <end position="74"/>
    </location>
</feature>
<accession>A0A8C7IWB9</accession>
<dbReference type="CDD" id="cd09583">
    <property type="entry name" value="SAM_Atherin-like"/>
    <property type="match status" value="1"/>
</dbReference>
<dbReference type="InterPro" id="IPR048589">
    <property type="entry name" value="SAMD1-like_WH"/>
</dbReference>
<dbReference type="GO" id="GO:0042393">
    <property type="term" value="F:histone binding"/>
    <property type="evidence" value="ECO:0007669"/>
    <property type="project" value="TreeGrafter"/>
</dbReference>
<evidence type="ECO:0000256" key="2">
    <source>
        <dbReference type="ARBA" id="ARBA00022553"/>
    </source>
</evidence>
<dbReference type="AlphaFoldDB" id="A0A8C7IWB9"/>
<proteinExistence type="predicted"/>
<dbReference type="GO" id="GO:0005634">
    <property type="term" value="C:nucleus"/>
    <property type="evidence" value="ECO:0007669"/>
    <property type="project" value="UniProtKB-SubCell"/>
</dbReference>
<feature type="compositionally biased region" description="Basic and acidic residues" evidence="5">
    <location>
        <begin position="80"/>
        <end position="96"/>
    </location>
</feature>
<evidence type="ECO:0000259" key="6">
    <source>
        <dbReference type="PROSITE" id="PS50105"/>
    </source>
</evidence>
<dbReference type="GO" id="GO:0003682">
    <property type="term" value="F:chromatin binding"/>
    <property type="evidence" value="ECO:0007669"/>
    <property type="project" value="TreeGrafter"/>
</dbReference>
<dbReference type="PANTHER" id="PTHR12247">
    <property type="entry name" value="POLYCOMB GROUP PROTEIN"/>
    <property type="match status" value="1"/>
</dbReference>
<dbReference type="GO" id="GO:0003677">
    <property type="term" value="F:DNA binding"/>
    <property type="evidence" value="ECO:0007669"/>
    <property type="project" value="InterPro"/>
</dbReference>
<keyword evidence="2" id="KW-0597">Phosphoprotein</keyword>
<dbReference type="Pfam" id="PF00536">
    <property type="entry name" value="SAM_1"/>
    <property type="match status" value="1"/>
</dbReference>
<dbReference type="PANTHER" id="PTHR12247:SF139">
    <property type="entry name" value="ATHERIN-RELATED"/>
    <property type="match status" value="1"/>
</dbReference>
<dbReference type="PROSITE" id="PS52014">
    <property type="entry name" value="SAMD1_WH"/>
    <property type="match status" value="1"/>
</dbReference>
<dbReference type="RefSeq" id="XP_031690721.1">
    <property type="nucleotide sequence ID" value="XM_031834861.1"/>
</dbReference>
<dbReference type="Ensembl" id="ENSOKIT00005081509.1">
    <property type="protein sequence ID" value="ENSOKIP00005076486.1"/>
    <property type="gene ID" value="ENSOKIG00005033077.1"/>
</dbReference>
<feature type="compositionally biased region" description="Low complexity" evidence="5">
    <location>
        <begin position="197"/>
        <end position="206"/>
    </location>
</feature>
<feature type="compositionally biased region" description="Basic and acidic residues" evidence="5">
    <location>
        <begin position="284"/>
        <end position="293"/>
    </location>
</feature>
<dbReference type="SMART" id="SM00454">
    <property type="entry name" value="SAM"/>
    <property type="match status" value="1"/>
</dbReference>
<organism evidence="8 9">
    <name type="scientific">Oncorhynchus kisutch</name>
    <name type="common">Coho salmon</name>
    <name type="synonym">Salmo kisutch</name>
    <dbReference type="NCBI Taxonomy" id="8019"/>
    <lineage>
        <taxon>Eukaryota</taxon>
        <taxon>Metazoa</taxon>
        <taxon>Chordata</taxon>
        <taxon>Craniata</taxon>
        <taxon>Vertebrata</taxon>
        <taxon>Euteleostomi</taxon>
        <taxon>Actinopterygii</taxon>
        <taxon>Neopterygii</taxon>
        <taxon>Teleostei</taxon>
        <taxon>Protacanthopterygii</taxon>
        <taxon>Salmoniformes</taxon>
        <taxon>Salmonidae</taxon>
        <taxon>Salmoninae</taxon>
        <taxon>Oncorhynchus</taxon>
    </lineage>
</organism>
<name>A0A8C7IWB9_ONCKI</name>
<dbReference type="Proteomes" id="UP000694557">
    <property type="component" value="Unassembled WGS sequence"/>
</dbReference>
<dbReference type="Gene3D" id="1.10.150.50">
    <property type="entry name" value="Transcription Factor, Ets-1"/>
    <property type="match status" value="1"/>
</dbReference>
<feature type="region of interest" description="Disordered" evidence="5">
    <location>
        <begin position="75"/>
        <end position="206"/>
    </location>
</feature>
<evidence type="ECO:0000256" key="1">
    <source>
        <dbReference type="ARBA" id="ARBA00004123"/>
    </source>
</evidence>
<dbReference type="InterPro" id="IPR001660">
    <property type="entry name" value="SAM"/>
</dbReference>
<dbReference type="InterPro" id="IPR013761">
    <property type="entry name" value="SAM/pointed_sf"/>
</dbReference>
<evidence type="ECO:0000256" key="3">
    <source>
        <dbReference type="ARBA" id="ARBA00022853"/>
    </source>
</evidence>
<dbReference type="PROSITE" id="PS50105">
    <property type="entry name" value="SAM_DOMAIN"/>
    <property type="match status" value="1"/>
</dbReference>
<comment type="subcellular location">
    <subcellularLocation>
        <location evidence="1">Nucleus</location>
    </subcellularLocation>
</comment>
<feature type="domain" description="SAM" evidence="6">
    <location>
        <begin position="345"/>
        <end position="393"/>
    </location>
</feature>
<evidence type="ECO:0000256" key="4">
    <source>
        <dbReference type="ARBA" id="ARBA00023242"/>
    </source>
</evidence>
<dbReference type="InterPro" id="IPR050548">
    <property type="entry name" value="PcG_chromatin_remod_factors"/>
</dbReference>
<evidence type="ECO:0000259" key="7">
    <source>
        <dbReference type="PROSITE" id="PS52014"/>
    </source>
</evidence>
<reference evidence="8" key="1">
    <citation type="submission" date="2025-08" db="UniProtKB">
        <authorList>
            <consortium name="Ensembl"/>
        </authorList>
    </citation>
    <scope>IDENTIFICATION</scope>
</reference>
<keyword evidence="4" id="KW-0539">Nucleus</keyword>
<evidence type="ECO:0000256" key="5">
    <source>
        <dbReference type="SAM" id="MobiDB-lite"/>
    </source>
</evidence>